<protein>
    <submittedName>
        <fullName evidence="3">Uncharacterized protein</fullName>
    </submittedName>
</protein>
<evidence type="ECO:0000313" key="4">
    <source>
        <dbReference type="Proteomes" id="UP000265040"/>
    </source>
</evidence>
<dbReference type="RefSeq" id="XP_026230124.1">
    <property type="nucleotide sequence ID" value="XM_026374339.1"/>
</dbReference>
<reference evidence="3" key="1">
    <citation type="submission" date="2021-04" db="EMBL/GenBank/DDBJ databases">
        <authorList>
            <consortium name="Wellcome Sanger Institute Data Sharing"/>
        </authorList>
    </citation>
    <scope>NUCLEOTIDE SEQUENCE [LARGE SCALE GENOMIC DNA]</scope>
</reference>
<dbReference type="OrthoDB" id="8964578at2759"/>
<feature type="region of interest" description="Disordered" evidence="1">
    <location>
        <begin position="70"/>
        <end position="116"/>
    </location>
</feature>
<sequence length="329" mass="34960">MMRPVKSRNGNSLTAKKAEPPWRARTVISVFSFTGICREKNAEEMKTEIHLVFCVLAVLPYLQQTEGQSSAEPLVRSSTAPLSHAGTSATPDLTKDPGGEVPQRTHNLAGGNETSTGAAAVTEAEAALPSETVTDEVFQASTPHVTASVATSAPTGTVSPSAAADSLSSTPRAQSTTPLQRVSTTEGHTREPLITFSSQTTHPVQDTGSTAPSTAQPQSESMTTASTQTTGHPLASAAGWGPAGPTHREVPSELNVGDEDLKGPHYRSSSPLDPLLAGLLSVFIITTAIVFVVLFLKFRQRTNNPEFHRLQDLPMDDLMEDTPLSRYTY</sequence>
<keyword evidence="2" id="KW-0472">Membrane</keyword>
<dbReference type="Proteomes" id="UP000265040">
    <property type="component" value="Chromosome 17"/>
</dbReference>
<dbReference type="Ensembl" id="ENSATET00000002003.3">
    <property type="protein sequence ID" value="ENSATEP00000001980.1"/>
    <property type="gene ID" value="ENSATEG00000001417.3"/>
</dbReference>
<dbReference type="STRING" id="64144.ENSATEP00000001980"/>
<reference evidence="3" key="3">
    <citation type="submission" date="2025-09" db="UniProtKB">
        <authorList>
            <consortium name="Ensembl"/>
        </authorList>
    </citation>
    <scope>IDENTIFICATION</scope>
</reference>
<keyword evidence="4" id="KW-1185">Reference proteome</keyword>
<feature type="region of interest" description="Disordered" evidence="1">
    <location>
        <begin position="148"/>
        <end position="262"/>
    </location>
</feature>
<accession>A0A3Q1H3W9</accession>
<evidence type="ECO:0000313" key="3">
    <source>
        <dbReference type="Ensembl" id="ENSATEP00000001980.1"/>
    </source>
</evidence>
<keyword evidence="2" id="KW-0812">Transmembrane</keyword>
<feature type="compositionally biased region" description="Polar residues" evidence="1">
    <location>
        <begin position="70"/>
        <end position="91"/>
    </location>
</feature>
<keyword evidence="2" id="KW-1133">Transmembrane helix</keyword>
<feature type="compositionally biased region" description="Polar residues" evidence="1">
    <location>
        <begin position="148"/>
        <end position="186"/>
    </location>
</feature>
<evidence type="ECO:0000256" key="1">
    <source>
        <dbReference type="SAM" id="MobiDB-lite"/>
    </source>
</evidence>
<organism evidence="3 4">
    <name type="scientific">Anabas testudineus</name>
    <name type="common">Climbing perch</name>
    <name type="synonym">Anthias testudineus</name>
    <dbReference type="NCBI Taxonomy" id="64144"/>
    <lineage>
        <taxon>Eukaryota</taxon>
        <taxon>Metazoa</taxon>
        <taxon>Chordata</taxon>
        <taxon>Craniata</taxon>
        <taxon>Vertebrata</taxon>
        <taxon>Euteleostomi</taxon>
        <taxon>Actinopterygii</taxon>
        <taxon>Neopterygii</taxon>
        <taxon>Teleostei</taxon>
        <taxon>Neoteleostei</taxon>
        <taxon>Acanthomorphata</taxon>
        <taxon>Anabantaria</taxon>
        <taxon>Anabantiformes</taxon>
        <taxon>Anabantoidei</taxon>
        <taxon>Anabantidae</taxon>
        <taxon>Anabas</taxon>
    </lineage>
</organism>
<dbReference type="GeneTree" id="ENSGT00940000172254"/>
<name>A0A3Q1H3W9_ANATE</name>
<reference evidence="3" key="2">
    <citation type="submission" date="2025-08" db="UniProtKB">
        <authorList>
            <consortium name="Ensembl"/>
        </authorList>
    </citation>
    <scope>IDENTIFICATION</scope>
</reference>
<dbReference type="AlphaFoldDB" id="A0A3Q1H3W9"/>
<dbReference type="GeneID" id="113171732"/>
<feature type="transmembrane region" description="Helical" evidence="2">
    <location>
        <begin position="275"/>
        <end position="296"/>
    </location>
</feature>
<dbReference type="InParanoid" id="A0A3Q1H3W9"/>
<dbReference type="OMA" id="MKTEIHL"/>
<evidence type="ECO:0000256" key="2">
    <source>
        <dbReference type="SAM" id="Phobius"/>
    </source>
</evidence>
<proteinExistence type="predicted"/>
<feature type="compositionally biased region" description="Polar residues" evidence="1">
    <location>
        <begin position="195"/>
        <end position="231"/>
    </location>
</feature>